<comment type="caution">
    <text evidence="2">The sequence shown here is derived from an EMBL/GenBank/DDBJ whole genome shotgun (WGS) entry which is preliminary data.</text>
</comment>
<dbReference type="GO" id="GO:0004803">
    <property type="term" value="F:transposase activity"/>
    <property type="evidence" value="ECO:0007669"/>
    <property type="project" value="InterPro"/>
</dbReference>
<feature type="non-terminal residue" evidence="2">
    <location>
        <position position="148"/>
    </location>
</feature>
<evidence type="ECO:0000259" key="1">
    <source>
        <dbReference type="Pfam" id="PF02371"/>
    </source>
</evidence>
<dbReference type="GO" id="GO:0003677">
    <property type="term" value="F:DNA binding"/>
    <property type="evidence" value="ECO:0007669"/>
    <property type="project" value="InterPro"/>
</dbReference>
<proteinExistence type="predicted"/>
<accession>T0ZE89</accession>
<dbReference type="AlphaFoldDB" id="T0ZE89"/>
<dbReference type="InterPro" id="IPR047650">
    <property type="entry name" value="Transpos_IS110"/>
</dbReference>
<dbReference type="PANTHER" id="PTHR33055">
    <property type="entry name" value="TRANSPOSASE FOR INSERTION SEQUENCE ELEMENT IS1111A"/>
    <property type="match status" value="1"/>
</dbReference>
<feature type="domain" description="Transposase IS116/IS110/IS902 C-terminal" evidence="1">
    <location>
        <begin position="55"/>
        <end position="131"/>
    </location>
</feature>
<dbReference type="PANTHER" id="PTHR33055:SF13">
    <property type="entry name" value="TRANSPOSASE"/>
    <property type="match status" value="1"/>
</dbReference>
<evidence type="ECO:0000313" key="2">
    <source>
        <dbReference type="EMBL" id="EQD27094.1"/>
    </source>
</evidence>
<dbReference type="Pfam" id="PF02371">
    <property type="entry name" value="Transposase_20"/>
    <property type="match status" value="1"/>
</dbReference>
<dbReference type="EMBL" id="AUZY01012965">
    <property type="protein sequence ID" value="EQD27094.1"/>
    <property type="molecule type" value="Genomic_DNA"/>
</dbReference>
<sequence length="148" mass="16572">MGKSSRRVLEALDIPDPWKGNILASIRLIDDLNREIEICEKALKDLGADHQYVPRLMSIPGIGPILSYTIASEIGDIKRFATPKKLTGYSGLCPRVIQSGDKDWRGPLSKSGPRYLRWALIEAATHACHYSAYEPHYNATIARLGKRR</sequence>
<dbReference type="InterPro" id="IPR003346">
    <property type="entry name" value="Transposase_20"/>
</dbReference>
<name>T0ZE89_9ZZZZ</name>
<organism evidence="2">
    <name type="scientific">mine drainage metagenome</name>
    <dbReference type="NCBI Taxonomy" id="410659"/>
    <lineage>
        <taxon>unclassified sequences</taxon>
        <taxon>metagenomes</taxon>
        <taxon>ecological metagenomes</taxon>
    </lineage>
</organism>
<reference evidence="2" key="2">
    <citation type="journal article" date="2014" name="ISME J.">
        <title>Microbial stratification in low pH oxic and suboxic macroscopic growths along an acid mine drainage.</title>
        <authorList>
            <person name="Mendez-Garcia C."/>
            <person name="Mesa V."/>
            <person name="Sprenger R.R."/>
            <person name="Richter M."/>
            <person name="Diez M.S."/>
            <person name="Solano J."/>
            <person name="Bargiela R."/>
            <person name="Golyshina O.V."/>
            <person name="Manteca A."/>
            <person name="Ramos J.L."/>
            <person name="Gallego J.R."/>
            <person name="Llorente I."/>
            <person name="Martins Dos Santos V.A."/>
            <person name="Jensen O.N."/>
            <person name="Pelaez A.I."/>
            <person name="Sanchez J."/>
            <person name="Ferrer M."/>
        </authorList>
    </citation>
    <scope>NUCLEOTIDE SEQUENCE</scope>
</reference>
<reference evidence="2" key="1">
    <citation type="submission" date="2013-08" db="EMBL/GenBank/DDBJ databases">
        <authorList>
            <person name="Mendez C."/>
            <person name="Richter M."/>
            <person name="Ferrer M."/>
            <person name="Sanchez J."/>
        </authorList>
    </citation>
    <scope>NUCLEOTIDE SEQUENCE</scope>
</reference>
<protein>
    <submittedName>
        <fullName evidence="2">Transposase, IS116/IS110/IS902</fullName>
    </submittedName>
</protein>
<dbReference type="GO" id="GO:0006313">
    <property type="term" value="P:DNA transposition"/>
    <property type="evidence" value="ECO:0007669"/>
    <property type="project" value="InterPro"/>
</dbReference>
<gene>
    <name evidence="2" type="ORF">B1B_19297</name>
</gene>